<reference evidence="1 2" key="1">
    <citation type="submission" date="2021-08" db="EMBL/GenBank/DDBJ databases">
        <authorList>
            <person name="Zhang D."/>
            <person name="Zhang A."/>
            <person name="Wang L."/>
        </authorList>
    </citation>
    <scope>NUCLEOTIDE SEQUENCE [LARGE SCALE GENOMIC DNA]</scope>
    <source>
        <strain evidence="1 2">WL0086</strain>
    </source>
</reference>
<reference evidence="1 2" key="2">
    <citation type="submission" date="2023-12" db="EMBL/GenBank/DDBJ databases">
        <title>Description of an unclassified Opitutus bacterium of Verrucomicrobiota.</title>
        <authorList>
            <person name="Zhang D.-F."/>
        </authorList>
    </citation>
    <scope>NUCLEOTIDE SEQUENCE [LARGE SCALE GENOMIC DNA]</scope>
    <source>
        <strain evidence="1 2">WL0086</strain>
    </source>
</reference>
<dbReference type="RefSeq" id="WP_221032167.1">
    <property type="nucleotide sequence ID" value="NZ_CP139781.1"/>
</dbReference>
<gene>
    <name evidence="1" type="ORF">K1X11_009835</name>
</gene>
<evidence type="ECO:0000313" key="1">
    <source>
        <dbReference type="EMBL" id="WRQ89707.1"/>
    </source>
</evidence>
<dbReference type="InterPro" id="IPR000397">
    <property type="entry name" value="Heat_shock_Hsp33"/>
</dbReference>
<sequence>MSSDASTPVNDADSGLEVRTFFVRERNALVAQADFGPLFVDYYLHLNDHGIKPAPEHDAMFKRALAGFVLHCASRPWNEMTAWTINFQQPLVNLFLTGDNETGAVTGRVFDENVKELPDNLFYADVIRGKQPKRRSSVTFAGDDPLVAVEAFYGQSEQRGARYFQLAEETFALVSEHPDCDMPWFEALTAEDVGRIHETETTNLMERRIQRWHCGCNQKRMMQVLAVPFQSQGEALFGEDPAIEIRCPRCSARHVITREAMEAFVAAS</sequence>
<dbReference type="Pfam" id="PF01430">
    <property type="entry name" value="HSP33"/>
    <property type="match status" value="1"/>
</dbReference>
<protein>
    <submittedName>
        <fullName evidence="1">Hsp33 family molecular chaperone HslO</fullName>
    </submittedName>
</protein>
<dbReference type="SUPFAM" id="SSF118352">
    <property type="entry name" value="HSP33 redox switch-like"/>
    <property type="match status" value="1"/>
</dbReference>
<name>A0ABZ1CEI4_9BACT</name>
<accession>A0ABZ1CEI4</accession>
<organism evidence="1 2">
    <name type="scientific">Actomonas aquatica</name>
    <dbReference type="NCBI Taxonomy" id="2866162"/>
    <lineage>
        <taxon>Bacteria</taxon>
        <taxon>Pseudomonadati</taxon>
        <taxon>Verrucomicrobiota</taxon>
        <taxon>Opitutia</taxon>
        <taxon>Opitutales</taxon>
        <taxon>Opitutaceae</taxon>
        <taxon>Actomonas</taxon>
    </lineage>
</organism>
<dbReference type="Proteomes" id="UP000738431">
    <property type="component" value="Chromosome"/>
</dbReference>
<keyword evidence="2" id="KW-1185">Reference proteome</keyword>
<dbReference type="EMBL" id="CP139781">
    <property type="protein sequence ID" value="WRQ89707.1"/>
    <property type="molecule type" value="Genomic_DNA"/>
</dbReference>
<dbReference type="InterPro" id="IPR016154">
    <property type="entry name" value="Heat_shock_Hsp33_C"/>
</dbReference>
<dbReference type="Gene3D" id="3.90.1280.10">
    <property type="entry name" value="HSP33 redox switch-like"/>
    <property type="match status" value="1"/>
</dbReference>
<proteinExistence type="predicted"/>
<evidence type="ECO:0000313" key="2">
    <source>
        <dbReference type="Proteomes" id="UP000738431"/>
    </source>
</evidence>